<organism evidence="2 3">
    <name type="scientific">Qipengyuania pacifica</name>
    <dbReference type="NCBI Taxonomy" id="2860199"/>
    <lineage>
        <taxon>Bacteria</taxon>
        <taxon>Pseudomonadati</taxon>
        <taxon>Pseudomonadota</taxon>
        <taxon>Alphaproteobacteria</taxon>
        <taxon>Sphingomonadales</taxon>
        <taxon>Erythrobacteraceae</taxon>
        <taxon>Qipengyuania</taxon>
    </lineage>
</organism>
<protein>
    <submittedName>
        <fullName evidence="2">DUF885 domain-containing protein</fullName>
    </submittedName>
</protein>
<dbReference type="Proteomes" id="UP000776651">
    <property type="component" value="Unassembled WGS sequence"/>
</dbReference>
<reference evidence="2 3" key="1">
    <citation type="submission" date="2021-08" db="EMBL/GenBank/DDBJ databases">
        <title>Comparative Genomics Analysis of the Genus Qipengyuania Reveals Extensive Genetic Diversity and Metabolic Versatility, Including the Description of Fifteen Novel Species.</title>
        <authorList>
            <person name="Liu Y."/>
        </authorList>
    </citation>
    <scope>NUCLEOTIDE SEQUENCE [LARGE SCALE GENOMIC DNA]</scope>
    <source>
        <strain evidence="2 3">GH25</strain>
    </source>
</reference>
<dbReference type="EMBL" id="JAIGNQ010000002">
    <property type="protein sequence ID" value="MBX7488400.1"/>
    <property type="molecule type" value="Genomic_DNA"/>
</dbReference>
<keyword evidence="1" id="KW-0732">Signal</keyword>
<accession>A0ABS7JEE4</accession>
<evidence type="ECO:0000313" key="2">
    <source>
        <dbReference type="EMBL" id="MBX7488400.1"/>
    </source>
</evidence>
<dbReference type="PANTHER" id="PTHR33361">
    <property type="entry name" value="GLR0591 PROTEIN"/>
    <property type="match status" value="1"/>
</dbReference>
<name>A0ABS7JEE4_9SPHN</name>
<dbReference type="Pfam" id="PF05960">
    <property type="entry name" value="DUF885"/>
    <property type="match status" value="1"/>
</dbReference>
<evidence type="ECO:0000313" key="3">
    <source>
        <dbReference type="Proteomes" id="UP000776651"/>
    </source>
</evidence>
<dbReference type="PANTHER" id="PTHR33361:SF16">
    <property type="entry name" value="DUF885 DOMAIN-CONTAINING PROTEIN"/>
    <property type="match status" value="1"/>
</dbReference>
<feature type="signal peptide" evidence="1">
    <location>
        <begin position="1"/>
        <end position="25"/>
    </location>
</feature>
<proteinExistence type="predicted"/>
<evidence type="ECO:0000256" key="1">
    <source>
        <dbReference type="SAM" id="SignalP"/>
    </source>
</evidence>
<dbReference type="InterPro" id="IPR010281">
    <property type="entry name" value="DUF885"/>
</dbReference>
<comment type="caution">
    <text evidence="2">The sequence shown here is derived from an EMBL/GenBank/DDBJ whole genome shotgun (WGS) entry which is preliminary data.</text>
</comment>
<feature type="chain" id="PRO_5046426418" evidence="1">
    <location>
        <begin position="26"/>
        <end position="618"/>
    </location>
</feature>
<dbReference type="RefSeq" id="WP_221597785.1">
    <property type="nucleotide sequence ID" value="NZ_JAIGNQ010000002.1"/>
</dbReference>
<keyword evidence="3" id="KW-1185">Reference proteome</keyword>
<gene>
    <name evidence="2" type="ORF">K3177_07720</name>
</gene>
<sequence>MRFKNTLLLAAAPVALFAVTAPAFAQTAPAETSEASSENHNAELRAWFDAKYEEQVMDSPLWLTSLGRKERYGEIDDFSLAAQDKDLAWKKATVEEMERTFDYDSLSSADKLSYDLWKYEYEQAAESAKWRDDGYVFTQMHGAHTYLPTLLISQHRVDTAQDMRDYISRVSEIGRALGQLVDIAEPRAAAGVRPPYFAYDFVIDESKKLISGAPFDDTADNALWEDGKKKIAALVEAGTITAADGETMQGELEAALKGGYKAGYDRLITFMTADRPNAPEIGVGVGVLPNGDGYYAHRLSNSTTTDLTAEQVHQIGLDDVKRIHAEMEAIKDQVGFDGDLQSFFTYIKEDKDNYFPQGDEGAQMYIDAATAALDNIESKLPQYFGLLPKAGLEVRRVEPFREQDGGAQHYNSGTPDGSRPGIYYAHLSDMSAMPKNMLEVIAYHEGLPGHHMQISIAQELTGVPKFQTQQFYGAYTEGWGLYSERFAKEIPGTYQDPYSDFGRLSSELWRAIRLVVDTGLHSKGWTEDQAIAYFTENSPQNAETIRNEVRRYLVMPGQATSYKIGMNKILDLRAKAETELGDKFDIRGFHDVVLGDGALPLSLLERRVDAWIAERKAA</sequence>